<feature type="domain" description="GH26" evidence="6">
    <location>
        <begin position="62"/>
        <end position="432"/>
    </location>
</feature>
<evidence type="ECO:0000256" key="2">
    <source>
        <dbReference type="ARBA" id="ARBA00023295"/>
    </source>
</evidence>
<dbReference type="InterPro" id="IPR022790">
    <property type="entry name" value="GH26_dom"/>
</dbReference>
<dbReference type="PROSITE" id="PS51764">
    <property type="entry name" value="GH26"/>
    <property type="match status" value="1"/>
</dbReference>
<dbReference type="EMBL" id="CAJNBJ010000017">
    <property type="protein sequence ID" value="CAE6766714.1"/>
    <property type="molecule type" value="Genomic_DNA"/>
</dbReference>
<dbReference type="Proteomes" id="UP000675880">
    <property type="component" value="Unassembled WGS sequence"/>
</dbReference>
<evidence type="ECO:0000313" key="7">
    <source>
        <dbReference type="EMBL" id="CAE6766714.1"/>
    </source>
</evidence>
<dbReference type="SUPFAM" id="SSF51445">
    <property type="entry name" value="(Trans)glycosidases"/>
    <property type="match status" value="1"/>
</dbReference>
<dbReference type="InterPro" id="IPR017853">
    <property type="entry name" value="GH"/>
</dbReference>
<comment type="similarity">
    <text evidence="3">Belongs to the glycosyl hydrolase 26 family.</text>
</comment>
<evidence type="ECO:0000313" key="8">
    <source>
        <dbReference type="Proteomes" id="UP000675880"/>
    </source>
</evidence>
<comment type="caution">
    <text evidence="7">The sequence shown here is derived from an EMBL/GenBank/DDBJ whole genome shotgun (WGS) entry which is preliminary data.</text>
</comment>
<proteinExistence type="inferred from homology"/>
<keyword evidence="5" id="KW-0732">Signal</keyword>
<feature type="region of interest" description="Disordered" evidence="4">
    <location>
        <begin position="49"/>
        <end position="74"/>
    </location>
</feature>
<accession>A0ABM8RQZ1</accession>
<evidence type="ECO:0000256" key="4">
    <source>
        <dbReference type="SAM" id="MobiDB-lite"/>
    </source>
</evidence>
<feature type="chain" id="PRO_5045945652" evidence="5">
    <location>
        <begin position="46"/>
        <end position="438"/>
    </location>
</feature>
<feature type="signal peptide" evidence="5">
    <location>
        <begin position="1"/>
        <end position="45"/>
    </location>
</feature>
<sequence>MGISKLLSLARERLVRNYVVRHEAACWLTLAVSVGLLLGTSQATAAPAAEATAGCRSEVTPPKGSRSPSPTSVSLATPSRGAYIGLYSIGPILADRRDFVSKTGHVPAIVFTFHDWVSDEDWNSSSPHLRTFADPMESASISPLQLAEELRTQGGVLAVAWAIQCCDWDSTLFWYGFRKPTVTVTRLLAGDFDDYIVTVARQIRDYRHPIMLTLFSEFNYQGMMVFGKQGGERLEDTEQLCRLYGDPTWPDGPERIRDAFVHVIELFRREGARNVTWFMYAGSHYMNPHHEDYNPWLHPKFFYPGDEYIDWVGQSAYFIDPRIPPKLRQQELRTPITEALAPGYEAWRTVTQRPLFLPEFGILGDGSTSRARIIEEVFREVLPRFDRVHAITLAHFQIAQDVYEVPRLGVFPDEENAWKRAVRENSQYLKQASFKGRE</sequence>
<keyword evidence="8" id="KW-1185">Reference proteome</keyword>
<protein>
    <submittedName>
        <fullName evidence="7">GH26 domain-containing protein</fullName>
    </submittedName>
</protein>
<evidence type="ECO:0000256" key="3">
    <source>
        <dbReference type="PROSITE-ProRule" id="PRU01100"/>
    </source>
</evidence>
<evidence type="ECO:0000256" key="1">
    <source>
        <dbReference type="ARBA" id="ARBA00022801"/>
    </source>
</evidence>
<feature type="active site" description="Nucleophile" evidence="3">
    <location>
        <position position="359"/>
    </location>
</feature>
<keyword evidence="1 3" id="KW-0378">Hydrolase</keyword>
<reference evidence="7 8" key="1">
    <citation type="submission" date="2021-02" db="EMBL/GenBank/DDBJ databases">
        <authorList>
            <person name="Han P."/>
        </authorList>
    </citation>
    <scope>NUCLEOTIDE SEQUENCE [LARGE SCALE GENOMIC DNA]</scope>
    <source>
        <strain evidence="7">Candidatus Nitrospira sp. ZN2</strain>
    </source>
</reference>
<evidence type="ECO:0000259" key="6">
    <source>
        <dbReference type="PROSITE" id="PS51764"/>
    </source>
</evidence>
<keyword evidence="2 3" id="KW-0326">Glycosidase</keyword>
<name>A0ABM8RQZ1_9BACT</name>
<feature type="active site" description="Proton donor" evidence="3">
    <location>
        <position position="217"/>
    </location>
</feature>
<gene>
    <name evidence="7" type="ORF">NSPZN2_40078</name>
</gene>
<dbReference type="RefSeq" id="WP_213042958.1">
    <property type="nucleotide sequence ID" value="NZ_CAJNBJ010000017.1"/>
</dbReference>
<organism evidence="7 8">
    <name type="scientific">Nitrospira defluvii</name>
    <dbReference type="NCBI Taxonomy" id="330214"/>
    <lineage>
        <taxon>Bacteria</taxon>
        <taxon>Pseudomonadati</taxon>
        <taxon>Nitrospirota</taxon>
        <taxon>Nitrospiria</taxon>
        <taxon>Nitrospirales</taxon>
        <taxon>Nitrospiraceae</taxon>
        <taxon>Nitrospira</taxon>
    </lineage>
</organism>
<evidence type="ECO:0000256" key="5">
    <source>
        <dbReference type="SAM" id="SignalP"/>
    </source>
</evidence>
<dbReference type="Gene3D" id="3.20.20.80">
    <property type="entry name" value="Glycosidases"/>
    <property type="match status" value="1"/>
</dbReference>